<reference evidence="1" key="2">
    <citation type="journal article" date="2015" name="Data Brief">
        <title>Shoot transcriptome of the giant reed, Arundo donax.</title>
        <authorList>
            <person name="Barrero R.A."/>
            <person name="Guerrero F.D."/>
            <person name="Moolhuijzen P."/>
            <person name="Goolsby J.A."/>
            <person name="Tidwell J."/>
            <person name="Bellgard S.E."/>
            <person name="Bellgard M.I."/>
        </authorList>
    </citation>
    <scope>NUCLEOTIDE SEQUENCE</scope>
    <source>
        <tissue evidence="1">Shoot tissue taken approximately 20 cm above the soil surface</tissue>
    </source>
</reference>
<dbReference type="EMBL" id="GBRH01185279">
    <property type="protein sequence ID" value="JAE12617.1"/>
    <property type="molecule type" value="Transcribed_RNA"/>
</dbReference>
<accession>A0A0A9FJZ8</accession>
<sequence>MVASVCGLELGVVVSSVLRGKFDSPPPPFCCAG</sequence>
<dbReference type="AlphaFoldDB" id="A0A0A9FJZ8"/>
<organism evidence="1">
    <name type="scientific">Arundo donax</name>
    <name type="common">Giant reed</name>
    <name type="synonym">Donax arundinaceus</name>
    <dbReference type="NCBI Taxonomy" id="35708"/>
    <lineage>
        <taxon>Eukaryota</taxon>
        <taxon>Viridiplantae</taxon>
        <taxon>Streptophyta</taxon>
        <taxon>Embryophyta</taxon>
        <taxon>Tracheophyta</taxon>
        <taxon>Spermatophyta</taxon>
        <taxon>Magnoliopsida</taxon>
        <taxon>Liliopsida</taxon>
        <taxon>Poales</taxon>
        <taxon>Poaceae</taxon>
        <taxon>PACMAD clade</taxon>
        <taxon>Arundinoideae</taxon>
        <taxon>Arundineae</taxon>
        <taxon>Arundo</taxon>
    </lineage>
</organism>
<reference evidence="1" key="1">
    <citation type="submission" date="2014-09" db="EMBL/GenBank/DDBJ databases">
        <authorList>
            <person name="Magalhaes I.L.F."/>
            <person name="Oliveira U."/>
            <person name="Santos F.R."/>
            <person name="Vidigal T.H.D.A."/>
            <person name="Brescovit A.D."/>
            <person name="Santos A.J."/>
        </authorList>
    </citation>
    <scope>NUCLEOTIDE SEQUENCE</scope>
    <source>
        <tissue evidence="1">Shoot tissue taken approximately 20 cm above the soil surface</tissue>
    </source>
</reference>
<protein>
    <submittedName>
        <fullName evidence="1">Uncharacterized protein</fullName>
    </submittedName>
</protein>
<proteinExistence type="predicted"/>
<evidence type="ECO:0000313" key="1">
    <source>
        <dbReference type="EMBL" id="JAE12617.1"/>
    </source>
</evidence>
<name>A0A0A9FJZ8_ARUDO</name>